<dbReference type="EMBL" id="PIPQ01000002">
    <property type="protein sequence ID" value="RUO42730.1"/>
    <property type="molecule type" value="Genomic_DNA"/>
</dbReference>
<dbReference type="InterPro" id="IPR011867">
    <property type="entry name" value="ModB_ABC"/>
</dbReference>
<gene>
    <name evidence="14" type="primary">modB</name>
    <name evidence="14" type="ORF">CWE15_04785</name>
</gene>
<evidence type="ECO:0000256" key="2">
    <source>
        <dbReference type="ARBA" id="ARBA00004429"/>
    </source>
</evidence>
<dbReference type="Proteomes" id="UP000286976">
    <property type="component" value="Unassembled WGS sequence"/>
</dbReference>
<reference evidence="14 15" key="1">
    <citation type="journal article" date="2011" name="Front. Microbiol.">
        <title>Genomic signatures of strain selection and enhancement in Bacillus atrophaeus var. globigii, a historical biowarfare simulant.</title>
        <authorList>
            <person name="Gibbons H.S."/>
            <person name="Broomall S.M."/>
            <person name="McNew L.A."/>
            <person name="Daligault H."/>
            <person name="Chapman C."/>
            <person name="Bruce D."/>
            <person name="Karavis M."/>
            <person name="Krepps M."/>
            <person name="McGregor P.A."/>
            <person name="Hong C."/>
            <person name="Park K.H."/>
            <person name="Akmal A."/>
            <person name="Feldman A."/>
            <person name="Lin J.S."/>
            <person name="Chang W.E."/>
            <person name="Higgs B.W."/>
            <person name="Demirev P."/>
            <person name="Lindquist J."/>
            <person name="Liem A."/>
            <person name="Fochler E."/>
            <person name="Read T.D."/>
            <person name="Tapia R."/>
            <person name="Johnson S."/>
            <person name="Bishop-Lilly K.A."/>
            <person name="Detter C."/>
            <person name="Han C."/>
            <person name="Sozhamannan S."/>
            <person name="Rosenzweig C.N."/>
            <person name="Skowronski E.W."/>
        </authorList>
    </citation>
    <scope>NUCLEOTIDE SEQUENCE [LARGE SCALE GENOMIC DNA]</scope>
    <source>
        <strain evidence="14 15">AIT1</strain>
    </source>
</reference>
<keyword evidence="5" id="KW-1003">Cell membrane</keyword>
<protein>
    <recommendedName>
        <fullName evidence="12">Molybdenum transport system permease</fullName>
    </recommendedName>
</protein>
<keyword evidence="7 12" id="KW-0997">Cell inner membrane</keyword>
<keyword evidence="9 11" id="KW-1133">Transmembrane helix</keyword>
<keyword evidence="15" id="KW-1185">Reference proteome</keyword>
<dbReference type="PANTHER" id="PTHR30183">
    <property type="entry name" value="MOLYBDENUM TRANSPORT SYSTEM PERMEASE PROTEIN MODB"/>
    <property type="match status" value="1"/>
</dbReference>
<dbReference type="PROSITE" id="PS50928">
    <property type="entry name" value="ABC_TM1"/>
    <property type="match status" value="1"/>
</dbReference>
<evidence type="ECO:0000256" key="3">
    <source>
        <dbReference type="ARBA" id="ARBA00007069"/>
    </source>
</evidence>
<dbReference type="AlphaFoldDB" id="A0A432X7B3"/>
<name>A0A432X7B3_9GAMM</name>
<keyword evidence="8 11" id="KW-0812">Transmembrane</keyword>
<comment type="similarity">
    <text evidence="3 12">Belongs to the binding-protein-dependent transport system permease family. CysTW subfamily.</text>
</comment>
<dbReference type="NCBIfam" id="TIGR02141">
    <property type="entry name" value="modB_ABC"/>
    <property type="match status" value="1"/>
</dbReference>
<comment type="caution">
    <text evidence="12">Lacks conserved residue(s) required for the propagation of feature annotation.</text>
</comment>
<evidence type="ECO:0000256" key="9">
    <source>
        <dbReference type="ARBA" id="ARBA00022989"/>
    </source>
</evidence>
<organism evidence="14 15">
    <name type="scientific">Aliidiomarina taiwanensis</name>
    <dbReference type="NCBI Taxonomy" id="946228"/>
    <lineage>
        <taxon>Bacteria</taxon>
        <taxon>Pseudomonadati</taxon>
        <taxon>Pseudomonadota</taxon>
        <taxon>Gammaproteobacteria</taxon>
        <taxon>Alteromonadales</taxon>
        <taxon>Idiomarinaceae</taxon>
        <taxon>Aliidiomarina</taxon>
    </lineage>
</organism>
<feature type="transmembrane region" description="Helical" evidence="11">
    <location>
        <begin position="87"/>
        <end position="107"/>
    </location>
</feature>
<dbReference type="GO" id="GO:0005886">
    <property type="term" value="C:plasma membrane"/>
    <property type="evidence" value="ECO:0007669"/>
    <property type="project" value="UniProtKB-SubCell"/>
</dbReference>
<keyword evidence="6 12" id="KW-0500">Molybdenum</keyword>
<dbReference type="InterPro" id="IPR000515">
    <property type="entry name" value="MetI-like"/>
</dbReference>
<dbReference type="CDD" id="cd06261">
    <property type="entry name" value="TM_PBP2"/>
    <property type="match status" value="1"/>
</dbReference>
<dbReference type="Gene3D" id="1.10.3720.10">
    <property type="entry name" value="MetI-like"/>
    <property type="match status" value="1"/>
</dbReference>
<feature type="transmembrane region" description="Helical" evidence="11">
    <location>
        <begin position="193"/>
        <end position="215"/>
    </location>
</feature>
<accession>A0A432X7B3</accession>
<evidence type="ECO:0000256" key="5">
    <source>
        <dbReference type="ARBA" id="ARBA00022475"/>
    </source>
</evidence>
<evidence type="ECO:0000313" key="14">
    <source>
        <dbReference type="EMBL" id="RUO42730.1"/>
    </source>
</evidence>
<dbReference type="Pfam" id="PF00528">
    <property type="entry name" value="BPD_transp_1"/>
    <property type="match status" value="1"/>
</dbReference>
<comment type="subcellular location">
    <subcellularLocation>
        <location evidence="2 12">Cell inner membrane</location>
        <topology evidence="2 12">Multi-pass membrane protein</topology>
    </subcellularLocation>
    <subcellularLocation>
        <location evidence="11">Cell membrane</location>
        <topology evidence="11">Multi-pass membrane protein</topology>
    </subcellularLocation>
</comment>
<evidence type="ECO:0000256" key="4">
    <source>
        <dbReference type="ARBA" id="ARBA00022448"/>
    </source>
</evidence>
<dbReference type="FunFam" id="1.10.3720.10:FF:000054">
    <property type="entry name" value="Molybdenum transport system permease"/>
    <property type="match status" value="1"/>
</dbReference>
<comment type="function">
    <text evidence="1 12">Part of the binding-protein-dependent transport system for molybdenum; probably responsible for the translocation of the substrate across the membrane.</text>
</comment>
<keyword evidence="4 11" id="KW-0813">Transport</keyword>
<evidence type="ECO:0000256" key="10">
    <source>
        <dbReference type="ARBA" id="ARBA00023136"/>
    </source>
</evidence>
<feature type="transmembrane region" description="Helical" evidence="11">
    <location>
        <begin position="45"/>
        <end position="67"/>
    </location>
</feature>
<evidence type="ECO:0000256" key="12">
    <source>
        <dbReference type="RuleBase" id="RU365097"/>
    </source>
</evidence>
<sequence length="241" mass="25446">MVNPADFDAIRITLKLALVSTALLMLIAMPLAWWLSQLQSRFKPVLEAMVALPLVLPPTVLGFYLLVALGPQGVVGGTLESLGMQHLAFSFPGLVIGSVVYSLPFAVQPLQNAFSQVPQDLLDAAATMRAKPLDRFFSIIVPLTKHGFITAGVLSFAHTLGEFGVVLMIGGNIPGETQVVSTAIYDHVESLNYAGANTLSLGLLLFSVVVLALVYSLNRGAGRMLGGSVGSNTTKPQGGRS</sequence>
<dbReference type="SUPFAM" id="SSF161098">
    <property type="entry name" value="MetI-like"/>
    <property type="match status" value="1"/>
</dbReference>
<comment type="caution">
    <text evidence="14">The sequence shown here is derived from an EMBL/GenBank/DDBJ whole genome shotgun (WGS) entry which is preliminary data.</text>
</comment>
<dbReference type="GO" id="GO:0015098">
    <property type="term" value="F:molybdate ion transmembrane transporter activity"/>
    <property type="evidence" value="ECO:0007669"/>
    <property type="project" value="UniProtKB-UniRule"/>
</dbReference>
<feature type="domain" description="ABC transmembrane type-1" evidence="13">
    <location>
        <begin position="10"/>
        <end position="214"/>
    </location>
</feature>
<evidence type="ECO:0000313" key="15">
    <source>
        <dbReference type="Proteomes" id="UP000286976"/>
    </source>
</evidence>
<evidence type="ECO:0000259" key="13">
    <source>
        <dbReference type="PROSITE" id="PS50928"/>
    </source>
</evidence>
<evidence type="ECO:0000256" key="1">
    <source>
        <dbReference type="ARBA" id="ARBA00002949"/>
    </source>
</evidence>
<keyword evidence="10 11" id="KW-0472">Membrane</keyword>
<dbReference type="PANTHER" id="PTHR30183:SF8">
    <property type="entry name" value="MOLYBDENUM TRANSPORT SYSTEM PERMEASE"/>
    <property type="match status" value="1"/>
</dbReference>
<dbReference type="OrthoDB" id="9795403at2"/>
<dbReference type="InterPro" id="IPR035906">
    <property type="entry name" value="MetI-like_sf"/>
</dbReference>
<feature type="transmembrane region" description="Helical" evidence="11">
    <location>
        <begin position="12"/>
        <end position="33"/>
    </location>
</feature>
<evidence type="ECO:0000256" key="8">
    <source>
        <dbReference type="ARBA" id="ARBA00022692"/>
    </source>
</evidence>
<evidence type="ECO:0000256" key="7">
    <source>
        <dbReference type="ARBA" id="ARBA00022519"/>
    </source>
</evidence>
<evidence type="ECO:0000256" key="11">
    <source>
        <dbReference type="RuleBase" id="RU363032"/>
    </source>
</evidence>
<dbReference type="RefSeq" id="WP_126756943.1">
    <property type="nucleotide sequence ID" value="NZ_PIPQ01000002.1"/>
</dbReference>
<evidence type="ECO:0000256" key="6">
    <source>
        <dbReference type="ARBA" id="ARBA00022505"/>
    </source>
</evidence>
<proteinExistence type="inferred from homology"/>